<evidence type="ECO:0000313" key="6">
    <source>
        <dbReference type="EMBL" id="SQI27512.1"/>
    </source>
</evidence>
<keyword evidence="7" id="KW-1185">Reference proteome</keyword>
<name>A0A2X4TZR8_SALER</name>
<dbReference type="Pfam" id="PF03466">
    <property type="entry name" value="LysR_substrate"/>
    <property type="match status" value="1"/>
</dbReference>
<dbReference type="GO" id="GO:0003700">
    <property type="term" value="F:DNA-binding transcription factor activity"/>
    <property type="evidence" value="ECO:0007669"/>
    <property type="project" value="InterPro"/>
</dbReference>
<dbReference type="EMBL" id="LS483466">
    <property type="protein sequence ID" value="SQI27512.1"/>
    <property type="molecule type" value="Genomic_DNA"/>
</dbReference>
<dbReference type="InterPro" id="IPR036390">
    <property type="entry name" value="WH_DNA-bd_sf"/>
</dbReference>
<dbReference type="PRINTS" id="PR00039">
    <property type="entry name" value="HTHLYSR"/>
</dbReference>
<dbReference type="Pfam" id="PF00126">
    <property type="entry name" value="HTH_1"/>
    <property type="match status" value="1"/>
</dbReference>
<dbReference type="Proteomes" id="UP000248731">
    <property type="component" value="Chromosome 1"/>
</dbReference>
<evidence type="ECO:0000256" key="4">
    <source>
        <dbReference type="ARBA" id="ARBA00023163"/>
    </source>
</evidence>
<dbReference type="Gene3D" id="3.40.190.290">
    <property type="match status" value="1"/>
</dbReference>
<protein>
    <submittedName>
        <fullName evidence="6">Transcriptional activator</fullName>
    </submittedName>
</protein>
<proteinExistence type="inferred from homology"/>
<evidence type="ECO:0000259" key="5">
    <source>
        <dbReference type="PROSITE" id="PS50931"/>
    </source>
</evidence>
<evidence type="ECO:0000313" key="7">
    <source>
        <dbReference type="Proteomes" id="UP000248731"/>
    </source>
</evidence>
<dbReference type="Gene3D" id="1.10.10.10">
    <property type="entry name" value="Winged helix-like DNA-binding domain superfamily/Winged helix DNA-binding domain"/>
    <property type="match status" value="1"/>
</dbReference>
<comment type="similarity">
    <text evidence="1">Belongs to the LysR transcriptional regulatory family.</text>
</comment>
<keyword evidence="2" id="KW-0805">Transcription regulation</keyword>
<dbReference type="SUPFAM" id="SSF53850">
    <property type="entry name" value="Periplasmic binding protein-like II"/>
    <property type="match status" value="1"/>
</dbReference>
<evidence type="ECO:0000256" key="2">
    <source>
        <dbReference type="ARBA" id="ARBA00023015"/>
    </source>
</evidence>
<evidence type="ECO:0000256" key="3">
    <source>
        <dbReference type="ARBA" id="ARBA00023125"/>
    </source>
</evidence>
<keyword evidence="4" id="KW-0804">Transcription</keyword>
<dbReference type="NCBIfam" id="NF007488">
    <property type="entry name" value="PRK10082.1"/>
    <property type="match status" value="1"/>
</dbReference>
<accession>A0A2X4TZR8</accession>
<dbReference type="CDD" id="cd05466">
    <property type="entry name" value="PBP2_LTTR_substrate"/>
    <property type="match status" value="1"/>
</dbReference>
<reference evidence="6 7" key="1">
    <citation type="submission" date="2018-06" db="EMBL/GenBank/DDBJ databases">
        <authorList>
            <consortium name="Pathogen Informatics"/>
            <person name="Doyle S."/>
        </authorList>
    </citation>
    <scope>NUCLEOTIDE SEQUENCE [LARGE SCALE GENOMIC DNA]</scope>
    <source>
        <strain evidence="6 7">NCTC7307</strain>
    </source>
</reference>
<dbReference type="InterPro" id="IPR000847">
    <property type="entry name" value="LysR_HTH_N"/>
</dbReference>
<dbReference type="InterPro" id="IPR036388">
    <property type="entry name" value="WH-like_DNA-bd_sf"/>
</dbReference>
<dbReference type="AlphaFoldDB" id="A0A2X4TZR8"/>
<dbReference type="PANTHER" id="PTHR30126">
    <property type="entry name" value="HTH-TYPE TRANSCRIPTIONAL REGULATOR"/>
    <property type="match status" value="1"/>
</dbReference>
<keyword evidence="3" id="KW-0238">DNA-binding</keyword>
<dbReference type="PANTHER" id="PTHR30126:SF2">
    <property type="entry name" value="HTH-TYPE TRANSCRIPTIONAL REGULATOR YJIE"/>
    <property type="match status" value="1"/>
</dbReference>
<organism evidence="6 7">
    <name type="scientific">Salmonella enterica subsp. arizonae</name>
    <dbReference type="NCBI Taxonomy" id="59203"/>
    <lineage>
        <taxon>Bacteria</taxon>
        <taxon>Pseudomonadati</taxon>
        <taxon>Pseudomonadota</taxon>
        <taxon>Gammaproteobacteria</taxon>
        <taxon>Enterobacterales</taxon>
        <taxon>Enterobacteriaceae</taxon>
        <taxon>Salmonella</taxon>
    </lineage>
</organism>
<feature type="domain" description="HTH lysR-type" evidence="5">
    <location>
        <begin position="11"/>
        <end position="68"/>
    </location>
</feature>
<dbReference type="PROSITE" id="PS50931">
    <property type="entry name" value="HTH_LYSR"/>
    <property type="match status" value="1"/>
</dbReference>
<dbReference type="InterPro" id="IPR005119">
    <property type="entry name" value="LysR_subst-bd"/>
</dbReference>
<evidence type="ECO:0000256" key="1">
    <source>
        <dbReference type="ARBA" id="ARBA00009437"/>
    </source>
</evidence>
<gene>
    <name evidence="6" type="primary">qseD</name>
    <name evidence="6" type="ORF">NCTC7307_04908</name>
</gene>
<sequence length="363" mass="40634">MDVTGAGLHNIETKWLYDFLTLEKCRNFSQAAIIRNVSQPAFSRRIRALEHAVGVELFNRQVSPLQLSEQGKIFHSQVRHLLQQLESNLTELRGGSDYTLHKIKIAAAHSLSLGLLPTIVKQMPTQFTYSVEAIDVDQAVDMLREGQSDFIFSYHDENLQQTPFDNIRLFESRLFPVCASSEQGEPRYTLEQPHFPLLNYSQNSYMGRLINRTLTRHAELSFSTFFVSSMSELLKQVVMDGCGIAWLPEYAIRQEITDGRLIVLDADELVYPDSGLCLSHEYPHEPGGRNVLARPAWASGRAVDHQAERRCSPATVARVSGQDSYQRIAARTSDAVESIIGHATASSYPATISGISVQPIIIA</sequence>
<dbReference type="GO" id="GO:0000976">
    <property type="term" value="F:transcription cis-regulatory region binding"/>
    <property type="evidence" value="ECO:0007669"/>
    <property type="project" value="TreeGrafter"/>
</dbReference>
<dbReference type="SUPFAM" id="SSF46785">
    <property type="entry name" value="Winged helix' DNA-binding domain"/>
    <property type="match status" value="1"/>
</dbReference>